<protein>
    <submittedName>
        <fullName evidence="3">5,10-methylene tetrahydromethanopterin reductase</fullName>
    </submittedName>
</protein>
<name>A0A147EM43_9MICO</name>
<dbReference type="CDD" id="cd01097">
    <property type="entry name" value="Tetrahydromethanopterin_reductase"/>
    <property type="match status" value="1"/>
</dbReference>
<sequence length="320" mass="34915">MTVIGYHASHEQHSPSELLAAVQLAERAGFEAAMCSDHLAPWTRRQGESGFAWSWLGAALATTSLSFGVVNAPGQRYHPVIVAQAIATLAEMFPNRFWASLGSGEALNEHVTGDPWPEKPARQRRLRECVDVIRRLLDGEQVHEPEGLVRVHRARMWSRPAERVPLLGAAASADTAEWVAGWADGLITVASTPGETRAVLERYRAAGGAGSARLQVHLSFGESAEQAVREAADQWAHGTVPGELMWELPEPEDYEAAAQVSGEALGRAVVISHSAADLAERIAELADGFDHVYLHHVGPDQQTFLRRCEAELLPELRRIL</sequence>
<dbReference type="AlphaFoldDB" id="A0A147EM43"/>
<dbReference type="InterPro" id="IPR036661">
    <property type="entry name" value="Luciferase-like_sf"/>
</dbReference>
<dbReference type="SUPFAM" id="SSF51679">
    <property type="entry name" value="Bacterial luciferase-like"/>
    <property type="match status" value="1"/>
</dbReference>
<dbReference type="PANTHER" id="PTHR43244">
    <property type="match status" value="1"/>
</dbReference>
<dbReference type="GO" id="GO:0016705">
    <property type="term" value="F:oxidoreductase activity, acting on paired donors, with incorporation or reduction of molecular oxygen"/>
    <property type="evidence" value="ECO:0007669"/>
    <property type="project" value="InterPro"/>
</dbReference>
<evidence type="ECO:0000256" key="1">
    <source>
        <dbReference type="ARBA" id="ARBA00023002"/>
    </source>
</evidence>
<feature type="domain" description="Luciferase-like" evidence="2">
    <location>
        <begin position="9"/>
        <end position="287"/>
    </location>
</feature>
<dbReference type="InterPro" id="IPR019945">
    <property type="entry name" value="F420_G6P_DH-rel"/>
</dbReference>
<dbReference type="Gene3D" id="3.20.20.30">
    <property type="entry name" value="Luciferase-like domain"/>
    <property type="match status" value="1"/>
</dbReference>
<accession>A0A147EM43</accession>
<dbReference type="NCBIfam" id="TIGR03557">
    <property type="entry name" value="F420_G6P_family"/>
    <property type="match status" value="1"/>
</dbReference>
<dbReference type="EMBL" id="LDRK01000054">
    <property type="protein sequence ID" value="KTR85541.1"/>
    <property type="molecule type" value="Genomic_DNA"/>
</dbReference>
<gene>
    <name evidence="3" type="ORF">NS354_08875</name>
</gene>
<reference evidence="3 4" key="1">
    <citation type="journal article" date="2016" name="Front. Microbiol.">
        <title>Genomic Resource of Rice Seed Associated Bacteria.</title>
        <authorList>
            <person name="Midha S."/>
            <person name="Bansal K."/>
            <person name="Sharma S."/>
            <person name="Kumar N."/>
            <person name="Patil P.P."/>
            <person name="Chaudhry V."/>
            <person name="Patil P.B."/>
        </authorList>
    </citation>
    <scope>NUCLEOTIDE SEQUENCE [LARGE SCALE GENOMIC DNA]</scope>
    <source>
        <strain evidence="3 4">NS354</strain>
    </source>
</reference>
<dbReference type="PATRIC" id="fig|1079994.3.peg.1985"/>
<dbReference type="InterPro" id="IPR050564">
    <property type="entry name" value="F420-G6PD/mer"/>
</dbReference>
<dbReference type="PANTHER" id="PTHR43244:SF1">
    <property type="entry name" value="5,10-METHYLENETETRAHYDROMETHANOPTERIN REDUCTASE"/>
    <property type="match status" value="1"/>
</dbReference>
<dbReference type="InterPro" id="IPR023907">
    <property type="entry name" value="Non-F420_Flavin_OxRdtase"/>
</dbReference>
<dbReference type="NCBIfam" id="TIGR03885">
    <property type="entry name" value="flavin_revert"/>
    <property type="match status" value="1"/>
</dbReference>
<keyword evidence="4" id="KW-1185">Reference proteome</keyword>
<dbReference type="Pfam" id="PF00296">
    <property type="entry name" value="Bac_luciferase"/>
    <property type="match status" value="1"/>
</dbReference>
<evidence type="ECO:0000259" key="2">
    <source>
        <dbReference type="Pfam" id="PF00296"/>
    </source>
</evidence>
<dbReference type="InterPro" id="IPR011251">
    <property type="entry name" value="Luciferase-like_dom"/>
</dbReference>
<comment type="caution">
    <text evidence="3">The sequence shown here is derived from an EMBL/GenBank/DDBJ whole genome shotgun (WGS) entry which is preliminary data.</text>
</comment>
<proteinExistence type="predicted"/>
<dbReference type="Proteomes" id="UP000070810">
    <property type="component" value="Unassembled WGS sequence"/>
</dbReference>
<dbReference type="RefSeq" id="WP_058594163.1">
    <property type="nucleotide sequence ID" value="NZ_LDRK01000054.1"/>
</dbReference>
<keyword evidence="1" id="KW-0560">Oxidoreductase</keyword>
<evidence type="ECO:0000313" key="4">
    <source>
        <dbReference type="Proteomes" id="UP000070810"/>
    </source>
</evidence>
<evidence type="ECO:0000313" key="3">
    <source>
        <dbReference type="EMBL" id="KTR85541.1"/>
    </source>
</evidence>
<organism evidence="3 4">
    <name type="scientific">Leucobacter chromiiresistens</name>
    <dbReference type="NCBI Taxonomy" id="1079994"/>
    <lineage>
        <taxon>Bacteria</taxon>
        <taxon>Bacillati</taxon>
        <taxon>Actinomycetota</taxon>
        <taxon>Actinomycetes</taxon>
        <taxon>Micrococcales</taxon>
        <taxon>Microbacteriaceae</taxon>
        <taxon>Leucobacter</taxon>
    </lineage>
</organism>